<keyword evidence="3" id="KW-1185">Reference proteome</keyword>
<dbReference type="AlphaFoldDB" id="A0A1H6BHR5"/>
<reference evidence="2 3" key="1">
    <citation type="submission" date="2016-10" db="EMBL/GenBank/DDBJ databases">
        <authorList>
            <person name="de Groot N.N."/>
        </authorList>
    </citation>
    <scope>NUCLEOTIDE SEQUENCE [LARGE SCALE GENOMIC DNA]</scope>
    <source>
        <strain evidence="2 3">DSM 26656</strain>
    </source>
</reference>
<dbReference type="PANTHER" id="PTHR45947:SF3">
    <property type="entry name" value="SULFOQUINOVOSYL TRANSFERASE SQD2"/>
    <property type="match status" value="1"/>
</dbReference>
<feature type="domain" description="Glycosyltransferase subfamily 4-like N-terminal" evidence="1">
    <location>
        <begin position="6"/>
        <end position="162"/>
    </location>
</feature>
<dbReference type="SUPFAM" id="SSF53756">
    <property type="entry name" value="UDP-Glycosyltransferase/glycogen phosphorylase"/>
    <property type="match status" value="1"/>
</dbReference>
<evidence type="ECO:0000313" key="2">
    <source>
        <dbReference type="EMBL" id="SEG59766.1"/>
    </source>
</evidence>
<dbReference type="Pfam" id="PF13692">
    <property type="entry name" value="Glyco_trans_1_4"/>
    <property type="match status" value="1"/>
</dbReference>
<dbReference type="EMBL" id="FNUY01000007">
    <property type="protein sequence ID" value="SEG59766.1"/>
    <property type="molecule type" value="Genomic_DNA"/>
</dbReference>
<sequence>MSGLGVGGAELHTLGLRAGVQADDVRTTLVAHGTRRAQAMERRPGAGGAIQLNIRGMSSLRGWWRVWRLLRSERPDLVVAVNQSPLIVAIVARLLGATAARIACIYHTTILRPGDERTQGVFRWAVGRSDALVYVSERQASYWRARGLLSRRDVVIQNGVDLVAFRPDRAARAEMRAGLGIADGDFVIGVVASLWAEKNHLHVVEAVAALQASGVAARAVFVGDGPMRTAIEQRARALGIEARVAMIGDVEDVQPYIAAFDVGVLASVAVETFSLAALECLACGVPMVMSDIGGAAEIVEDGVNGRLLPPGDLPTLVAALSEMAVPAYRARLAAAARGSVERYSVERMLSAYRALFASLGR</sequence>
<dbReference type="RefSeq" id="WP_160115812.1">
    <property type="nucleotide sequence ID" value="NZ_FNUY01000007.1"/>
</dbReference>
<dbReference type="OrthoDB" id="9781738at2"/>
<dbReference type="Proteomes" id="UP000236743">
    <property type="component" value="Unassembled WGS sequence"/>
</dbReference>
<dbReference type="InterPro" id="IPR050194">
    <property type="entry name" value="Glycosyltransferase_grp1"/>
</dbReference>
<gene>
    <name evidence="2" type="ORF">SAMN04488115_107215</name>
</gene>
<keyword evidence="2" id="KW-0808">Transferase</keyword>
<organism evidence="2 3">
    <name type="scientific">Bosea lathyri</name>
    <dbReference type="NCBI Taxonomy" id="1036778"/>
    <lineage>
        <taxon>Bacteria</taxon>
        <taxon>Pseudomonadati</taxon>
        <taxon>Pseudomonadota</taxon>
        <taxon>Alphaproteobacteria</taxon>
        <taxon>Hyphomicrobiales</taxon>
        <taxon>Boseaceae</taxon>
        <taxon>Bosea</taxon>
    </lineage>
</organism>
<proteinExistence type="predicted"/>
<protein>
    <submittedName>
        <fullName evidence="2">Glycosyltransferase involved in cell wall bisynthesis</fullName>
    </submittedName>
</protein>
<name>A0A1H6BHR5_9HYPH</name>
<accession>A0A1H6BHR5</accession>
<dbReference type="Gene3D" id="3.40.50.2000">
    <property type="entry name" value="Glycogen Phosphorylase B"/>
    <property type="match status" value="2"/>
</dbReference>
<dbReference type="InterPro" id="IPR028098">
    <property type="entry name" value="Glyco_trans_4-like_N"/>
</dbReference>
<evidence type="ECO:0000259" key="1">
    <source>
        <dbReference type="Pfam" id="PF13439"/>
    </source>
</evidence>
<dbReference type="Pfam" id="PF13439">
    <property type="entry name" value="Glyco_transf_4"/>
    <property type="match status" value="1"/>
</dbReference>
<dbReference type="GO" id="GO:0016758">
    <property type="term" value="F:hexosyltransferase activity"/>
    <property type="evidence" value="ECO:0007669"/>
    <property type="project" value="TreeGrafter"/>
</dbReference>
<dbReference type="PANTHER" id="PTHR45947">
    <property type="entry name" value="SULFOQUINOVOSYL TRANSFERASE SQD2"/>
    <property type="match status" value="1"/>
</dbReference>
<evidence type="ECO:0000313" key="3">
    <source>
        <dbReference type="Proteomes" id="UP000236743"/>
    </source>
</evidence>